<keyword evidence="7" id="KW-0808">Transferase</keyword>
<evidence type="ECO:0000313" key="19">
    <source>
        <dbReference type="Proteomes" id="UP000027997"/>
    </source>
</evidence>
<proteinExistence type="predicted"/>
<dbReference type="SMART" id="SM00387">
    <property type="entry name" value="HATPase_c"/>
    <property type="match status" value="1"/>
</dbReference>
<dbReference type="GO" id="GO:0005524">
    <property type="term" value="F:ATP binding"/>
    <property type="evidence" value="ECO:0007669"/>
    <property type="project" value="UniProtKB-KW"/>
</dbReference>
<keyword evidence="8 15" id="KW-0812">Transmembrane</keyword>
<keyword evidence="12 15" id="KW-1133">Transmembrane helix</keyword>
<evidence type="ECO:0000256" key="13">
    <source>
        <dbReference type="ARBA" id="ARBA00023012"/>
    </source>
</evidence>
<feature type="transmembrane region" description="Helical" evidence="15">
    <location>
        <begin position="24"/>
        <end position="47"/>
    </location>
</feature>
<evidence type="ECO:0000256" key="12">
    <source>
        <dbReference type="ARBA" id="ARBA00022989"/>
    </source>
</evidence>
<dbReference type="InterPro" id="IPR050980">
    <property type="entry name" value="2C_sensor_his_kinase"/>
</dbReference>
<evidence type="ECO:0000256" key="9">
    <source>
        <dbReference type="ARBA" id="ARBA00022741"/>
    </source>
</evidence>
<gene>
    <name evidence="18" type="ORF">GV64_09565</name>
</gene>
<dbReference type="PROSITE" id="PS50109">
    <property type="entry name" value="HIS_KIN"/>
    <property type="match status" value="1"/>
</dbReference>
<evidence type="ECO:0000256" key="3">
    <source>
        <dbReference type="ARBA" id="ARBA00012438"/>
    </source>
</evidence>
<keyword evidence="6" id="KW-0597">Phosphoprotein</keyword>
<dbReference type="RefSeq" id="WP_020585167.1">
    <property type="nucleotide sequence ID" value="NZ_JOJP01000001.1"/>
</dbReference>
<evidence type="ECO:0000256" key="1">
    <source>
        <dbReference type="ARBA" id="ARBA00000085"/>
    </source>
</evidence>
<dbReference type="GO" id="GO:0000155">
    <property type="term" value="F:phosphorelay sensor kinase activity"/>
    <property type="evidence" value="ECO:0007669"/>
    <property type="project" value="InterPro"/>
</dbReference>
<evidence type="ECO:0000256" key="6">
    <source>
        <dbReference type="ARBA" id="ARBA00022553"/>
    </source>
</evidence>
<feature type="domain" description="HAMP" evidence="17">
    <location>
        <begin position="235"/>
        <end position="287"/>
    </location>
</feature>
<dbReference type="STRING" id="305900.GV64_09565"/>
<keyword evidence="13" id="KW-0902">Two-component regulatory system</keyword>
<comment type="subcellular location">
    <subcellularLocation>
        <location evidence="2">Cell inner membrane</location>
        <topology evidence="2">Multi-pass membrane protein</topology>
    </subcellularLocation>
</comment>
<dbReference type="Gene3D" id="3.30.565.10">
    <property type="entry name" value="Histidine kinase-like ATPase, C-terminal domain"/>
    <property type="match status" value="1"/>
</dbReference>
<dbReference type="PROSITE" id="PS50885">
    <property type="entry name" value="HAMP"/>
    <property type="match status" value="1"/>
</dbReference>
<keyword evidence="19" id="KW-1185">Reference proteome</keyword>
<accession>A0A081K9X7</accession>
<dbReference type="AlphaFoldDB" id="A0A081K9X7"/>
<dbReference type="SUPFAM" id="SSF55874">
    <property type="entry name" value="ATPase domain of HSP90 chaperone/DNA topoisomerase II/histidine kinase"/>
    <property type="match status" value="1"/>
</dbReference>
<evidence type="ECO:0000256" key="7">
    <source>
        <dbReference type="ARBA" id="ARBA00022679"/>
    </source>
</evidence>
<evidence type="ECO:0000256" key="8">
    <source>
        <dbReference type="ARBA" id="ARBA00022692"/>
    </source>
</evidence>
<dbReference type="InterPro" id="IPR036890">
    <property type="entry name" value="HATPase_C_sf"/>
</dbReference>
<dbReference type="Pfam" id="PF02518">
    <property type="entry name" value="HATPase_c"/>
    <property type="match status" value="1"/>
</dbReference>
<keyword evidence="14 15" id="KW-0472">Membrane</keyword>
<keyword evidence="5" id="KW-0997">Cell inner membrane</keyword>
<evidence type="ECO:0000256" key="14">
    <source>
        <dbReference type="ARBA" id="ARBA00023136"/>
    </source>
</evidence>
<keyword evidence="11" id="KW-0067">ATP-binding</keyword>
<dbReference type="InterPro" id="IPR004358">
    <property type="entry name" value="Sig_transdc_His_kin-like_C"/>
</dbReference>
<name>A0A081K9X7_9GAMM</name>
<dbReference type="Gene3D" id="1.10.287.130">
    <property type="match status" value="1"/>
</dbReference>
<evidence type="ECO:0000313" key="18">
    <source>
        <dbReference type="EMBL" id="KEI70953.1"/>
    </source>
</evidence>
<dbReference type="EC" id="2.7.13.3" evidence="3"/>
<comment type="caution">
    <text evidence="18">The sequence shown here is derived from an EMBL/GenBank/DDBJ whole genome shotgun (WGS) entry which is preliminary data.</text>
</comment>
<dbReference type="PRINTS" id="PR00344">
    <property type="entry name" value="BCTRLSENSOR"/>
</dbReference>
<organism evidence="18 19">
    <name type="scientific">Endozoicomonas elysicola</name>
    <dbReference type="NCBI Taxonomy" id="305900"/>
    <lineage>
        <taxon>Bacteria</taxon>
        <taxon>Pseudomonadati</taxon>
        <taxon>Pseudomonadota</taxon>
        <taxon>Gammaproteobacteria</taxon>
        <taxon>Oceanospirillales</taxon>
        <taxon>Endozoicomonadaceae</taxon>
        <taxon>Endozoicomonas</taxon>
    </lineage>
</organism>
<feature type="transmembrane region" description="Helical" evidence="15">
    <location>
        <begin position="219"/>
        <end position="238"/>
    </location>
</feature>
<dbReference type="InterPro" id="IPR003660">
    <property type="entry name" value="HAMP_dom"/>
</dbReference>
<dbReference type="InterPro" id="IPR005467">
    <property type="entry name" value="His_kinase_dom"/>
</dbReference>
<evidence type="ECO:0000256" key="10">
    <source>
        <dbReference type="ARBA" id="ARBA00022777"/>
    </source>
</evidence>
<dbReference type="eggNOG" id="COG2205">
    <property type="taxonomic scope" value="Bacteria"/>
</dbReference>
<dbReference type="CDD" id="cd00082">
    <property type="entry name" value="HisKA"/>
    <property type="match status" value="1"/>
</dbReference>
<dbReference type="InterPro" id="IPR036097">
    <property type="entry name" value="HisK_dim/P_sf"/>
</dbReference>
<reference evidence="18 19" key="1">
    <citation type="submission" date="2014-06" db="EMBL/GenBank/DDBJ databases">
        <title>Whole Genome Sequences of Three Symbiotic Endozoicomonas Bacteria.</title>
        <authorList>
            <person name="Neave M.J."/>
            <person name="Apprill A."/>
            <person name="Voolstra C.R."/>
        </authorList>
    </citation>
    <scope>NUCLEOTIDE SEQUENCE [LARGE SCALE GENOMIC DNA]</scope>
    <source>
        <strain evidence="18 19">DSM 22380</strain>
    </source>
</reference>
<dbReference type="SUPFAM" id="SSF47384">
    <property type="entry name" value="Homodimeric domain of signal transducing histidine kinase"/>
    <property type="match status" value="1"/>
</dbReference>
<sequence length="506" mass="57525">MSSKAKAYWPTLKRLVHYYSPRTLAGRFLMVMFALVFTSQLMVNHLWERETESDRQEALAKVSTNVALRMSATIEYFVTLPAAIRKATINKLRYMGGARYFITLNSEFIKLPPYHNSSAHQTVVNVFKTVLGNADHINGRVTVAFSRPETLKVLDNQTLLKDLPDNWGKETLMVEPLDLPVLVIQVELEKNEWLYLATLMPDSSILSEESPPAPLQTSYLIWMLVLLAFATLAIYFMVRPFEALSKAAKEFGRDLEPVAIPEWGCLEYERTAQAFNQMQKNIRHYMNDRKQLFSGISHDLKTPITRLRLRAEMLDDDVQREPFISDLEHLEIMVKSALQVVSNTDIHENPQVVDLERMLNDITLAAQSAGQRAWLHRPFHNHPDESGGLYKITGKPLALKRCLENLIGNAIIYGAPANIYIERTPEQIIITIRDNGPGIPEGMEETIFKPYLRLDYGCQKNPDGNGLGLVTARHLARIHGGSLRLKNHLEGGLEVTLTFLIEKNYS</sequence>
<dbReference type="Proteomes" id="UP000027997">
    <property type="component" value="Unassembled WGS sequence"/>
</dbReference>
<dbReference type="Pfam" id="PF00512">
    <property type="entry name" value="HisKA"/>
    <property type="match status" value="1"/>
</dbReference>
<dbReference type="GO" id="GO:0005886">
    <property type="term" value="C:plasma membrane"/>
    <property type="evidence" value="ECO:0007669"/>
    <property type="project" value="UniProtKB-SubCell"/>
</dbReference>
<dbReference type="PANTHER" id="PTHR44936">
    <property type="entry name" value="SENSOR PROTEIN CREC"/>
    <property type="match status" value="1"/>
</dbReference>
<evidence type="ECO:0000256" key="15">
    <source>
        <dbReference type="SAM" id="Phobius"/>
    </source>
</evidence>
<dbReference type="EMBL" id="JOJP01000001">
    <property type="protein sequence ID" value="KEI70953.1"/>
    <property type="molecule type" value="Genomic_DNA"/>
</dbReference>
<dbReference type="PANTHER" id="PTHR44936:SF5">
    <property type="entry name" value="SENSOR HISTIDINE KINASE ENVZ"/>
    <property type="match status" value="1"/>
</dbReference>
<evidence type="ECO:0000256" key="11">
    <source>
        <dbReference type="ARBA" id="ARBA00022840"/>
    </source>
</evidence>
<evidence type="ECO:0000256" key="5">
    <source>
        <dbReference type="ARBA" id="ARBA00022519"/>
    </source>
</evidence>
<dbReference type="SMART" id="SM00388">
    <property type="entry name" value="HisKA"/>
    <property type="match status" value="1"/>
</dbReference>
<dbReference type="Pfam" id="PF00672">
    <property type="entry name" value="HAMP"/>
    <property type="match status" value="1"/>
</dbReference>
<evidence type="ECO:0000259" key="17">
    <source>
        <dbReference type="PROSITE" id="PS50885"/>
    </source>
</evidence>
<dbReference type="CDD" id="cd06225">
    <property type="entry name" value="HAMP"/>
    <property type="match status" value="1"/>
</dbReference>
<evidence type="ECO:0000256" key="2">
    <source>
        <dbReference type="ARBA" id="ARBA00004429"/>
    </source>
</evidence>
<keyword evidence="9" id="KW-0547">Nucleotide-binding</keyword>
<keyword evidence="4" id="KW-1003">Cell membrane</keyword>
<protein>
    <recommendedName>
        <fullName evidence="3">histidine kinase</fullName>
        <ecNumber evidence="3">2.7.13.3</ecNumber>
    </recommendedName>
</protein>
<comment type="catalytic activity">
    <reaction evidence="1">
        <text>ATP + protein L-histidine = ADP + protein N-phospho-L-histidine.</text>
        <dbReference type="EC" id="2.7.13.3"/>
    </reaction>
</comment>
<feature type="domain" description="Histidine kinase" evidence="16">
    <location>
        <begin position="295"/>
        <end position="503"/>
    </location>
</feature>
<dbReference type="InterPro" id="IPR003594">
    <property type="entry name" value="HATPase_dom"/>
</dbReference>
<keyword evidence="10" id="KW-0418">Kinase</keyword>
<evidence type="ECO:0000259" key="16">
    <source>
        <dbReference type="PROSITE" id="PS50109"/>
    </source>
</evidence>
<dbReference type="InterPro" id="IPR003661">
    <property type="entry name" value="HisK_dim/P_dom"/>
</dbReference>
<evidence type="ECO:0000256" key="4">
    <source>
        <dbReference type="ARBA" id="ARBA00022475"/>
    </source>
</evidence>